<reference evidence="2" key="1">
    <citation type="submission" date="2020-05" db="EMBL/GenBank/DDBJ databases">
        <title>Evolutionary and genomic comparisons of hybrid uninucleate and nonhybrid Rhizoctonia fungi.</title>
        <authorList>
            <person name="Li C."/>
            <person name="Chen X."/>
        </authorList>
    </citation>
    <scope>NUCLEOTIDE SEQUENCE</scope>
    <source>
        <strain evidence="2">AG-1 IA</strain>
    </source>
</reference>
<evidence type="ECO:0008006" key="4">
    <source>
        <dbReference type="Google" id="ProtNLM"/>
    </source>
</evidence>
<feature type="region of interest" description="Disordered" evidence="1">
    <location>
        <begin position="251"/>
        <end position="327"/>
    </location>
</feature>
<organism evidence="2 3">
    <name type="scientific">Rhizoctonia solani</name>
    <dbReference type="NCBI Taxonomy" id="456999"/>
    <lineage>
        <taxon>Eukaryota</taxon>
        <taxon>Fungi</taxon>
        <taxon>Dikarya</taxon>
        <taxon>Basidiomycota</taxon>
        <taxon>Agaricomycotina</taxon>
        <taxon>Agaricomycetes</taxon>
        <taxon>Cantharellales</taxon>
        <taxon>Ceratobasidiaceae</taxon>
        <taxon>Rhizoctonia</taxon>
    </lineage>
</organism>
<dbReference type="RefSeq" id="XP_043178824.1">
    <property type="nucleotide sequence ID" value="XM_043323328.1"/>
</dbReference>
<protein>
    <recommendedName>
        <fullName evidence="4">HNH nuclease domain-containing protein</fullName>
    </recommendedName>
</protein>
<dbReference type="GeneID" id="67025791"/>
<proteinExistence type="predicted"/>
<evidence type="ECO:0000256" key="1">
    <source>
        <dbReference type="SAM" id="MobiDB-lite"/>
    </source>
</evidence>
<dbReference type="Proteomes" id="UP000650533">
    <property type="component" value="Chromosome 3"/>
</dbReference>
<accession>A0A8H8NUU2</accession>
<evidence type="ECO:0000313" key="2">
    <source>
        <dbReference type="EMBL" id="QRW18587.1"/>
    </source>
</evidence>
<feature type="region of interest" description="Disordered" evidence="1">
    <location>
        <begin position="1"/>
        <end position="62"/>
    </location>
</feature>
<dbReference type="EMBL" id="CP059660">
    <property type="protein sequence ID" value="QRW18587.1"/>
    <property type="molecule type" value="Genomic_DNA"/>
</dbReference>
<sequence length="356" mass="40597">MDRDEQLNSTKAIATNVPENRVDCDDPNNNPYAPGPCANSVSHSRRNTPPQNLPIGPPPISENTRTRLSEIRKLEFAWGMKPRTLNLDTTRNLVWLDCTVHKLFDHRHWALLPSEAILDEILRFVVQHIDYEDREKFTKVFPHQIYEYTFVQLKPCTEPYIRYDKPQVSVHQGPFSTLSRIRSHIHPYFVICNVALKDKKFYPHLKAGTQSEYETLAHDPSLLKRLRLCRSIFTLWDRPLPAHFDQLAPPDNLAPTVSSGHSTTSRNTTRSAKRRRVPDNHKGSTADVDDDASQGYEPTESALTRSLFTPGESQTPHNQLESTIGHTNPETPLYLLKVGTWLQGIKPSADVDNLVL</sequence>
<name>A0A8H8NUU2_9AGAM</name>
<evidence type="ECO:0000313" key="3">
    <source>
        <dbReference type="Proteomes" id="UP000650533"/>
    </source>
</evidence>
<feature type="compositionally biased region" description="Polar residues" evidence="1">
    <location>
        <begin position="301"/>
        <end position="327"/>
    </location>
</feature>
<dbReference type="AlphaFoldDB" id="A0A8H8NUU2"/>
<feature type="compositionally biased region" description="Pro residues" evidence="1">
    <location>
        <begin position="51"/>
        <end position="60"/>
    </location>
</feature>
<gene>
    <name evidence="2" type="ORF">RhiXN_03511</name>
</gene>
<feature type="compositionally biased region" description="Polar residues" evidence="1">
    <location>
        <begin position="255"/>
        <end position="270"/>
    </location>
</feature>
<dbReference type="KEGG" id="rsx:RhiXN_03511"/>